<gene>
    <name evidence="3" type="ORF">CRHIZ90672A_00001866</name>
</gene>
<dbReference type="EMBL" id="CABFNQ020000730">
    <property type="protein sequence ID" value="CAH0027895.1"/>
    <property type="molecule type" value="Genomic_DNA"/>
</dbReference>
<name>A0A9N9YNN7_9HYPO</name>
<keyword evidence="2" id="KW-1133">Transmembrane helix</keyword>
<evidence type="ECO:0000313" key="4">
    <source>
        <dbReference type="Proteomes" id="UP000696573"/>
    </source>
</evidence>
<feature type="transmembrane region" description="Helical" evidence="2">
    <location>
        <begin position="140"/>
        <end position="161"/>
    </location>
</feature>
<comment type="caution">
    <text evidence="3">The sequence shown here is derived from an EMBL/GenBank/DDBJ whole genome shotgun (WGS) entry which is preliminary data.</text>
</comment>
<organism evidence="3 4">
    <name type="scientific">Clonostachys rhizophaga</name>
    <dbReference type="NCBI Taxonomy" id="160324"/>
    <lineage>
        <taxon>Eukaryota</taxon>
        <taxon>Fungi</taxon>
        <taxon>Dikarya</taxon>
        <taxon>Ascomycota</taxon>
        <taxon>Pezizomycotina</taxon>
        <taxon>Sordariomycetes</taxon>
        <taxon>Hypocreomycetidae</taxon>
        <taxon>Hypocreales</taxon>
        <taxon>Bionectriaceae</taxon>
        <taxon>Clonostachys</taxon>
    </lineage>
</organism>
<feature type="transmembrane region" description="Helical" evidence="2">
    <location>
        <begin position="6"/>
        <end position="34"/>
    </location>
</feature>
<dbReference type="OrthoDB" id="5150956at2759"/>
<keyword evidence="2" id="KW-0812">Transmembrane</keyword>
<feature type="transmembrane region" description="Helical" evidence="2">
    <location>
        <begin position="55"/>
        <end position="73"/>
    </location>
</feature>
<protein>
    <submittedName>
        <fullName evidence="3">Uncharacterized protein</fullName>
    </submittedName>
</protein>
<feature type="transmembrane region" description="Helical" evidence="2">
    <location>
        <begin position="248"/>
        <end position="275"/>
    </location>
</feature>
<feature type="compositionally biased region" description="Polar residues" evidence="1">
    <location>
        <begin position="297"/>
        <end position="312"/>
    </location>
</feature>
<accession>A0A9N9YNN7</accession>
<keyword evidence="2" id="KW-0472">Membrane</keyword>
<proteinExistence type="predicted"/>
<evidence type="ECO:0000256" key="2">
    <source>
        <dbReference type="SAM" id="Phobius"/>
    </source>
</evidence>
<feature type="region of interest" description="Disordered" evidence="1">
    <location>
        <begin position="289"/>
        <end position="312"/>
    </location>
</feature>
<evidence type="ECO:0000256" key="1">
    <source>
        <dbReference type="SAM" id="MobiDB-lite"/>
    </source>
</evidence>
<sequence>MDDDPNIYPFITLQVVDLVLLCSAVVISLAGVYFAFRDLPRHATAAAEIKVRPRATALSTSLLLVLGIVPWVLISPNEFAHQPSPRLQAMKYISALIGVLNSMVAFLVLSFLIRLVDFVHRPAADASSSSDSPQNVSNQLIKGLGLAVALALTNAVLIIFVLPNDGPLGIRDWTAADTVVLVLSLIIHLIYLVITIVVLVRTRRTTSRGPLLAVAIVLPLRYIYAFLSPFVMFGAGRLLSSRVLFKFITVWGIVGVMLVQCTEAIIVLVLIKVLIYHLANSNVREEHEDPARRPLLSSESGQSAGTFNAPSE</sequence>
<evidence type="ECO:0000313" key="3">
    <source>
        <dbReference type="EMBL" id="CAH0027895.1"/>
    </source>
</evidence>
<feature type="transmembrane region" description="Helical" evidence="2">
    <location>
        <begin position="212"/>
        <end position="236"/>
    </location>
</feature>
<dbReference type="Proteomes" id="UP000696573">
    <property type="component" value="Unassembled WGS sequence"/>
</dbReference>
<reference evidence="3" key="1">
    <citation type="submission" date="2021-10" db="EMBL/GenBank/DDBJ databases">
        <authorList>
            <person name="Piombo E."/>
        </authorList>
    </citation>
    <scope>NUCLEOTIDE SEQUENCE</scope>
</reference>
<feature type="transmembrane region" description="Helical" evidence="2">
    <location>
        <begin position="181"/>
        <end position="200"/>
    </location>
</feature>
<dbReference type="AlphaFoldDB" id="A0A9N9YNN7"/>
<feature type="transmembrane region" description="Helical" evidence="2">
    <location>
        <begin position="93"/>
        <end position="119"/>
    </location>
</feature>
<keyword evidence="4" id="KW-1185">Reference proteome</keyword>